<sequence length="78" mass="9430">MWPYIHLLKPFLKKCLVTVSSDDRPRISESQGFYYKTRAKPKQCVIQKMNRNLMQHLQKGPESIFLFKEEKQDQFRII</sequence>
<protein>
    <submittedName>
        <fullName evidence="1">Uncharacterized protein</fullName>
    </submittedName>
</protein>
<accession>A0A0E9SGV2</accession>
<reference evidence="1" key="2">
    <citation type="journal article" date="2015" name="Fish Shellfish Immunol.">
        <title>Early steps in the European eel (Anguilla anguilla)-Vibrio vulnificus interaction in the gills: Role of the RtxA13 toxin.</title>
        <authorList>
            <person name="Callol A."/>
            <person name="Pajuelo D."/>
            <person name="Ebbesson L."/>
            <person name="Teles M."/>
            <person name="MacKenzie S."/>
            <person name="Amaro C."/>
        </authorList>
    </citation>
    <scope>NUCLEOTIDE SEQUENCE</scope>
</reference>
<dbReference type="EMBL" id="GBXM01068056">
    <property type="protein sequence ID" value="JAH40521.1"/>
    <property type="molecule type" value="Transcribed_RNA"/>
</dbReference>
<name>A0A0E9SGV2_ANGAN</name>
<reference evidence="1" key="1">
    <citation type="submission" date="2014-11" db="EMBL/GenBank/DDBJ databases">
        <authorList>
            <person name="Amaro Gonzalez C."/>
        </authorList>
    </citation>
    <scope>NUCLEOTIDE SEQUENCE</scope>
</reference>
<organism evidence="1">
    <name type="scientific">Anguilla anguilla</name>
    <name type="common">European freshwater eel</name>
    <name type="synonym">Muraena anguilla</name>
    <dbReference type="NCBI Taxonomy" id="7936"/>
    <lineage>
        <taxon>Eukaryota</taxon>
        <taxon>Metazoa</taxon>
        <taxon>Chordata</taxon>
        <taxon>Craniata</taxon>
        <taxon>Vertebrata</taxon>
        <taxon>Euteleostomi</taxon>
        <taxon>Actinopterygii</taxon>
        <taxon>Neopterygii</taxon>
        <taxon>Teleostei</taxon>
        <taxon>Anguilliformes</taxon>
        <taxon>Anguillidae</taxon>
        <taxon>Anguilla</taxon>
    </lineage>
</organism>
<proteinExistence type="predicted"/>
<evidence type="ECO:0000313" key="1">
    <source>
        <dbReference type="EMBL" id="JAH40521.1"/>
    </source>
</evidence>
<dbReference type="AlphaFoldDB" id="A0A0E9SGV2"/>